<dbReference type="KEGG" id="rbi:RB2501_06485"/>
<comment type="similarity">
    <text evidence="1">Belongs to the DprA/Smf family.</text>
</comment>
<dbReference type="InterPro" id="IPR041614">
    <property type="entry name" value="DprA_WH"/>
</dbReference>
<keyword evidence="6" id="KW-1185">Reference proteome</keyword>
<dbReference type="EMBL" id="CP001712">
    <property type="protein sequence ID" value="EAR16525.1"/>
    <property type="molecule type" value="Genomic_DNA"/>
</dbReference>
<feature type="domain" description="Smf/DprA SLOG" evidence="3">
    <location>
        <begin position="81"/>
        <end position="286"/>
    </location>
</feature>
<dbReference type="Proteomes" id="UP000009049">
    <property type="component" value="Chromosome"/>
</dbReference>
<dbReference type="STRING" id="313596.RB2501_06485"/>
<dbReference type="RefSeq" id="WP_015753282.1">
    <property type="nucleotide sequence ID" value="NC_013222.1"/>
</dbReference>
<reference evidence="5 6" key="1">
    <citation type="journal article" date="2009" name="J. Bacteriol.">
        <title>Complete genome sequence of Robiginitalea biformata HTCC2501.</title>
        <authorList>
            <person name="Oh H.M."/>
            <person name="Giovannoni S.J."/>
            <person name="Lee K."/>
            <person name="Ferriera S."/>
            <person name="Johnson J."/>
            <person name="Cho J.C."/>
        </authorList>
    </citation>
    <scope>NUCLEOTIDE SEQUENCE [LARGE SCALE GENOMIC DNA]</scope>
    <source>
        <strain evidence="6">ATCC BAA-864 / HTCC2501 / KCTC 12146</strain>
    </source>
</reference>
<gene>
    <name evidence="5" type="ordered locus">RB2501_06485</name>
</gene>
<dbReference type="NCBIfam" id="TIGR00732">
    <property type="entry name" value="dprA"/>
    <property type="match status" value="1"/>
</dbReference>
<sequence>MIEKELIALIRLQLIPGLGPIGARNLIAICGSPSAVFSQTKMLAGNGLRHNLLSSLEEEAYLRRAQAELRFAEKRGARCLGCLDPDYPAGLRECADSPLVLYTRGRINFGRHPLVSVVGTRSMTGYGRETCEAFIAGIAPANPIIISGFAYGIDICAQSTAMRYGLQTIAVMAHGLDSLYPASHRKYRDALVANGGFLTEFPSGTPAEPGHFLRRNRVIAGMSPATVVVESGERGGSLVTADLAFGYDREVFAFPGRVSDPQSAGCNALIRTQKAQLLTNAREFLLAMDWEEAQSPETKGSGGLVDAGSLSKTRNPVETGNFRETKNPAETGNPGVKGGLPNPNRAVNPVPGDLDPTENTLARCLAESGCMHLDEVAVRCQLGVSEAVSGLFNLEMRGLVRSLPGKLFRWGA</sequence>
<accession>A4CHW7</accession>
<dbReference type="InterPro" id="IPR036388">
    <property type="entry name" value="WH-like_DNA-bd_sf"/>
</dbReference>
<name>A4CHW7_ROBBH</name>
<dbReference type="Gene3D" id="3.40.50.450">
    <property type="match status" value="1"/>
</dbReference>
<dbReference type="Pfam" id="PF02481">
    <property type="entry name" value="DNA_processg_A"/>
    <property type="match status" value="1"/>
</dbReference>
<dbReference type="InterPro" id="IPR057666">
    <property type="entry name" value="DrpA_SLOG"/>
</dbReference>
<dbReference type="PANTHER" id="PTHR43022">
    <property type="entry name" value="PROTEIN SMF"/>
    <property type="match status" value="1"/>
</dbReference>
<dbReference type="SUPFAM" id="SSF102405">
    <property type="entry name" value="MCP/YpsA-like"/>
    <property type="match status" value="1"/>
</dbReference>
<organism evidence="5 6">
    <name type="scientific">Robiginitalea biformata (strain ATCC BAA-864 / DSM 15991 / KCTC 12146 / HTCC2501)</name>
    <dbReference type="NCBI Taxonomy" id="313596"/>
    <lineage>
        <taxon>Bacteria</taxon>
        <taxon>Pseudomonadati</taxon>
        <taxon>Bacteroidota</taxon>
        <taxon>Flavobacteriia</taxon>
        <taxon>Flavobacteriales</taxon>
        <taxon>Flavobacteriaceae</taxon>
        <taxon>Robiginitalea</taxon>
    </lineage>
</organism>
<dbReference type="eggNOG" id="COG0758">
    <property type="taxonomic scope" value="Bacteria"/>
</dbReference>
<evidence type="ECO:0000259" key="4">
    <source>
        <dbReference type="Pfam" id="PF17782"/>
    </source>
</evidence>
<protein>
    <submittedName>
        <fullName evidence="5">DNA processing protein DprA, putative</fullName>
    </submittedName>
</protein>
<dbReference type="PANTHER" id="PTHR43022:SF1">
    <property type="entry name" value="PROTEIN SMF"/>
    <property type="match status" value="1"/>
</dbReference>
<evidence type="ECO:0000256" key="2">
    <source>
        <dbReference type="SAM" id="MobiDB-lite"/>
    </source>
</evidence>
<evidence type="ECO:0000259" key="3">
    <source>
        <dbReference type="Pfam" id="PF02481"/>
    </source>
</evidence>
<dbReference type="AlphaFoldDB" id="A4CHW7"/>
<dbReference type="OrthoDB" id="9785707at2"/>
<feature type="domain" description="DprA winged helix" evidence="4">
    <location>
        <begin position="350"/>
        <end position="406"/>
    </location>
</feature>
<dbReference type="Pfam" id="PF17782">
    <property type="entry name" value="WHD_DprA"/>
    <property type="match status" value="1"/>
</dbReference>
<evidence type="ECO:0000256" key="1">
    <source>
        <dbReference type="ARBA" id="ARBA00006525"/>
    </source>
</evidence>
<evidence type="ECO:0000313" key="5">
    <source>
        <dbReference type="EMBL" id="EAR16525.1"/>
    </source>
</evidence>
<dbReference type="HOGENOM" id="CLU_029601_0_3_10"/>
<evidence type="ECO:0000313" key="6">
    <source>
        <dbReference type="Proteomes" id="UP000009049"/>
    </source>
</evidence>
<proteinExistence type="inferred from homology"/>
<dbReference type="Gene3D" id="1.10.10.10">
    <property type="entry name" value="Winged helix-like DNA-binding domain superfamily/Winged helix DNA-binding domain"/>
    <property type="match status" value="1"/>
</dbReference>
<dbReference type="InterPro" id="IPR003488">
    <property type="entry name" value="DprA"/>
</dbReference>
<feature type="region of interest" description="Disordered" evidence="2">
    <location>
        <begin position="295"/>
        <end position="354"/>
    </location>
</feature>
<dbReference type="GO" id="GO:0009294">
    <property type="term" value="P:DNA-mediated transformation"/>
    <property type="evidence" value="ECO:0007669"/>
    <property type="project" value="InterPro"/>
</dbReference>